<protein>
    <recommendedName>
        <fullName evidence="8">Nop52-domain-containing protein</fullName>
    </recommendedName>
</protein>
<dbReference type="InterPro" id="IPR010301">
    <property type="entry name" value="RRP1"/>
</dbReference>
<dbReference type="Proteomes" id="UP001491310">
    <property type="component" value="Unassembled WGS sequence"/>
</dbReference>
<name>A0ABR2YX15_9CHLO</name>
<comment type="similarity">
    <text evidence="2">Belongs to the RRP1 family.</text>
</comment>
<keyword evidence="3" id="KW-0698">rRNA processing</keyword>
<evidence type="ECO:0008006" key="8">
    <source>
        <dbReference type="Google" id="ProtNLM"/>
    </source>
</evidence>
<dbReference type="EMBL" id="JALJOT010000003">
    <property type="protein sequence ID" value="KAK9916211.1"/>
    <property type="molecule type" value="Genomic_DNA"/>
</dbReference>
<comment type="caution">
    <text evidence="6">The sequence shown here is derived from an EMBL/GenBank/DDBJ whole genome shotgun (WGS) entry which is preliminary data.</text>
</comment>
<sequence>MCEARIQGEAVEGQDRPAKARKMRKGLEPIWKALFFCFWHSDKAHVQAELAERLAALLPLMSAEGALLYFKVFAKTMQREWFGIDKLRLDKFMMLVRKFMHQLFVHLQEGGWDSETTASYCAFLSEEVFLMSDREPSAGFSLHLADIAITELCAACNDAGPVPRDALEALLEPFCIAAARTKRPALLARLQDGVFGELLQIGSTGALANLDMRTVAARLFDLGAEPEVKARNREVLYALSKLFQRAETKRQKKLAGLPTPVAAGPAGQGVSTPVSAPGAAARLTESQRKKQVKFQMKNNLYFEKGGPVPPAEVRTPPTAKPKGSALKKTSSVASRPKSPRMASVELPKRKAKAALFF</sequence>
<accession>A0ABR2YX15</accession>
<proteinExistence type="inferred from homology"/>
<evidence type="ECO:0000256" key="1">
    <source>
        <dbReference type="ARBA" id="ARBA00004123"/>
    </source>
</evidence>
<dbReference type="PANTHER" id="PTHR13026">
    <property type="entry name" value="NNP-1 PROTEIN NOVEL NUCLEAR PROTEIN 1 NOP52"/>
    <property type="match status" value="1"/>
</dbReference>
<organism evidence="6 7">
    <name type="scientific">Coccomyxa subellipsoidea</name>
    <dbReference type="NCBI Taxonomy" id="248742"/>
    <lineage>
        <taxon>Eukaryota</taxon>
        <taxon>Viridiplantae</taxon>
        <taxon>Chlorophyta</taxon>
        <taxon>core chlorophytes</taxon>
        <taxon>Trebouxiophyceae</taxon>
        <taxon>Trebouxiophyceae incertae sedis</taxon>
        <taxon>Coccomyxaceae</taxon>
        <taxon>Coccomyxa</taxon>
    </lineage>
</organism>
<keyword evidence="7" id="KW-1185">Reference proteome</keyword>
<dbReference type="PANTHER" id="PTHR13026:SF0">
    <property type="entry name" value="RIBOSOMAL RNA PROCESSING 1B"/>
    <property type="match status" value="1"/>
</dbReference>
<evidence type="ECO:0000313" key="7">
    <source>
        <dbReference type="Proteomes" id="UP001491310"/>
    </source>
</evidence>
<evidence type="ECO:0000313" key="6">
    <source>
        <dbReference type="EMBL" id="KAK9916211.1"/>
    </source>
</evidence>
<keyword evidence="4" id="KW-0539">Nucleus</keyword>
<reference evidence="6 7" key="1">
    <citation type="journal article" date="2024" name="Nat. Commun.">
        <title>Phylogenomics reveals the evolutionary origins of lichenization in chlorophyte algae.</title>
        <authorList>
            <person name="Puginier C."/>
            <person name="Libourel C."/>
            <person name="Otte J."/>
            <person name="Skaloud P."/>
            <person name="Haon M."/>
            <person name="Grisel S."/>
            <person name="Petersen M."/>
            <person name="Berrin J.G."/>
            <person name="Delaux P.M."/>
            <person name="Dal Grande F."/>
            <person name="Keller J."/>
        </authorList>
    </citation>
    <scope>NUCLEOTIDE SEQUENCE [LARGE SCALE GENOMIC DNA]</scope>
    <source>
        <strain evidence="6 7">SAG 216-7</strain>
    </source>
</reference>
<evidence type="ECO:0000256" key="4">
    <source>
        <dbReference type="ARBA" id="ARBA00023242"/>
    </source>
</evidence>
<dbReference type="Pfam" id="PF05997">
    <property type="entry name" value="Nop52"/>
    <property type="match status" value="1"/>
</dbReference>
<evidence type="ECO:0000256" key="2">
    <source>
        <dbReference type="ARBA" id="ARBA00006374"/>
    </source>
</evidence>
<gene>
    <name evidence="6" type="ORF">WJX75_000105</name>
</gene>
<feature type="region of interest" description="Disordered" evidence="5">
    <location>
        <begin position="253"/>
        <end position="276"/>
    </location>
</feature>
<evidence type="ECO:0000256" key="5">
    <source>
        <dbReference type="SAM" id="MobiDB-lite"/>
    </source>
</evidence>
<comment type="subcellular location">
    <subcellularLocation>
        <location evidence="1">Nucleus</location>
    </subcellularLocation>
</comment>
<feature type="region of interest" description="Disordered" evidence="5">
    <location>
        <begin position="305"/>
        <end position="346"/>
    </location>
</feature>
<evidence type="ECO:0000256" key="3">
    <source>
        <dbReference type="ARBA" id="ARBA00022552"/>
    </source>
</evidence>